<evidence type="ECO:0000259" key="9">
    <source>
        <dbReference type="PROSITE" id="PS50885"/>
    </source>
</evidence>
<reference evidence="10 11" key="1">
    <citation type="submission" date="2016-09" db="EMBL/GenBank/DDBJ databases">
        <title>Couchioplanes caeruleus draft genome sequence.</title>
        <authorList>
            <person name="Sheehan J."/>
            <person name="Caffrey P."/>
        </authorList>
    </citation>
    <scope>NUCLEOTIDE SEQUENCE [LARGE SCALE GENOMIC DNA]</scope>
    <source>
        <strain evidence="10 11">DSM 43634</strain>
    </source>
</reference>
<dbReference type="CDD" id="cd06225">
    <property type="entry name" value="HAMP"/>
    <property type="match status" value="1"/>
</dbReference>
<dbReference type="InterPro" id="IPR004090">
    <property type="entry name" value="Chemotax_Me-accpt_rcpt"/>
</dbReference>
<dbReference type="SMART" id="SM00283">
    <property type="entry name" value="MA"/>
    <property type="match status" value="1"/>
</dbReference>
<dbReference type="Pfam" id="PF00015">
    <property type="entry name" value="MCPsignal"/>
    <property type="match status" value="1"/>
</dbReference>
<keyword evidence="2 7" id="KW-1133">Transmembrane helix</keyword>
<dbReference type="Pfam" id="PF00672">
    <property type="entry name" value="HAMP"/>
    <property type="match status" value="1"/>
</dbReference>
<sequence>MPAKFRRFIPVIAALLGCGAGFLLLRNVATSAFDGLEARQVAQDADRMRIGLDTQARLLITFGATNAVWDNAYQDVAKEDAETFAEDFYSDPADSGGNYDGVLGVSRDGRLVTGGTLSADGFQRPAAQLIDPAVLSGLYDPEGEAGSARCGVVAADVMYLFCGLPVYPSSGEGKSSGGLVIIQRLGAERMAQFGKEINLPTTVAEQPRGDAVTQSLPSLVGTLDVGTTVLSGDSIALHASIATVDGKRLVLESVQGRPIHAAATSTAVKLFAFIAVATLLIVVLVAWSGRRAVSRRVRPLRQTTEQIVASGDYELRVDATGSDDIAALGRTIDAMLDTIADRDRLLETEQQQRREELERTHERQSAAEREAQEQARALVDETSAFVARQLGDVSDRAATVGEAAGRIDERVRDARLAASRLLENNTAASQAVGTLHESLLKVGEVAQFIGGIAKQTNLLALNATIEAARAGEAGQGFAVVANEVKNLAGTTAESTETISATLGELNQHVTAVVEIMTAMSDTISAIDHTTADAQELTTEQESVVADLTTRVTDAGERLEALISRR</sequence>
<dbReference type="InterPro" id="IPR004089">
    <property type="entry name" value="MCPsignal_dom"/>
</dbReference>
<keyword evidence="7" id="KW-0472">Membrane</keyword>
<comment type="similarity">
    <text evidence="4">Belongs to the methyl-accepting chemotaxis (MCP) protein family.</text>
</comment>
<evidence type="ECO:0000256" key="2">
    <source>
        <dbReference type="ARBA" id="ARBA00022989"/>
    </source>
</evidence>
<dbReference type="InterPro" id="IPR003660">
    <property type="entry name" value="HAMP_dom"/>
</dbReference>
<dbReference type="AlphaFoldDB" id="A0A1K0GR65"/>
<dbReference type="SUPFAM" id="SSF58104">
    <property type="entry name" value="Methyl-accepting chemotaxis protein (MCP) signaling domain"/>
    <property type="match status" value="1"/>
</dbReference>
<evidence type="ECO:0000259" key="8">
    <source>
        <dbReference type="PROSITE" id="PS50111"/>
    </source>
</evidence>
<keyword evidence="11" id="KW-1185">Reference proteome</keyword>
<feature type="transmembrane region" description="Helical" evidence="7">
    <location>
        <begin position="270"/>
        <end position="289"/>
    </location>
</feature>
<keyword evidence="1 7" id="KW-0812">Transmembrane</keyword>
<evidence type="ECO:0000256" key="3">
    <source>
        <dbReference type="ARBA" id="ARBA00023224"/>
    </source>
</evidence>
<dbReference type="RefSeq" id="WP_071805764.1">
    <property type="nucleotide sequence ID" value="NZ_MEIA01000140.1"/>
</dbReference>
<dbReference type="GO" id="GO:0007165">
    <property type="term" value="P:signal transduction"/>
    <property type="evidence" value="ECO:0007669"/>
    <property type="project" value="UniProtKB-KW"/>
</dbReference>
<feature type="domain" description="Methyl-accepting transducer" evidence="8">
    <location>
        <begin position="362"/>
        <end position="565"/>
    </location>
</feature>
<dbReference type="Gene3D" id="6.10.340.10">
    <property type="match status" value="1"/>
</dbReference>
<dbReference type="PANTHER" id="PTHR32089:SF112">
    <property type="entry name" value="LYSOZYME-LIKE PROTEIN-RELATED"/>
    <property type="match status" value="1"/>
</dbReference>
<dbReference type="PROSITE" id="PS50885">
    <property type="entry name" value="HAMP"/>
    <property type="match status" value="1"/>
</dbReference>
<dbReference type="EMBL" id="MEIA01000140">
    <property type="protein sequence ID" value="OJF13676.1"/>
    <property type="molecule type" value="Genomic_DNA"/>
</dbReference>
<accession>A0A1K0GR65</accession>
<organism evidence="10 11">
    <name type="scientific">Couchioplanes caeruleus subsp. caeruleus</name>
    <dbReference type="NCBI Taxonomy" id="56427"/>
    <lineage>
        <taxon>Bacteria</taxon>
        <taxon>Bacillati</taxon>
        <taxon>Actinomycetota</taxon>
        <taxon>Actinomycetes</taxon>
        <taxon>Micromonosporales</taxon>
        <taxon>Micromonosporaceae</taxon>
        <taxon>Couchioplanes</taxon>
    </lineage>
</organism>
<evidence type="ECO:0000256" key="6">
    <source>
        <dbReference type="SAM" id="MobiDB-lite"/>
    </source>
</evidence>
<dbReference type="PANTHER" id="PTHR32089">
    <property type="entry name" value="METHYL-ACCEPTING CHEMOTAXIS PROTEIN MCPB"/>
    <property type="match status" value="1"/>
</dbReference>
<evidence type="ECO:0008006" key="12">
    <source>
        <dbReference type="Google" id="ProtNLM"/>
    </source>
</evidence>
<proteinExistence type="inferred from homology"/>
<evidence type="ECO:0000256" key="7">
    <source>
        <dbReference type="SAM" id="Phobius"/>
    </source>
</evidence>
<evidence type="ECO:0000313" key="11">
    <source>
        <dbReference type="Proteomes" id="UP000182486"/>
    </source>
</evidence>
<dbReference type="GO" id="GO:0004888">
    <property type="term" value="F:transmembrane signaling receptor activity"/>
    <property type="evidence" value="ECO:0007669"/>
    <property type="project" value="InterPro"/>
</dbReference>
<gene>
    <name evidence="10" type="ORF">BG844_13985</name>
</gene>
<name>A0A1K0GR65_9ACTN</name>
<dbReference type="GO" id="GO:0006935">
    <property type="term" value="P:chemotaxis"/>
    <property type="evidence" value="ECO:0007669"/>
    <property type="project" value="InterPro"/>
</dbReference>
<evidence type="ECO:0000256" key="4">
    <source>
        <dbReference type="ARBA" id="ARBA00029447"/>
    </source>
</evidence>
<protein>
    <recommendedName>
        <fullName evidence="12">Methyl-accepting chemotaxis protein</fullName>
    </recommendedName>
</protein>
<dbReference type="Gene3D" id="1.10.287.950">
    <property type="entry name" value="Methyl-accepting chemotaxis protein"/>
    <property type="match status" value="1"/>
</dbReference>
<dbReference type="PROSITE" id="PS50111">
    <property type="entry name" value="CHEMOTAXIS_TRANSDUC_2"/>
    <property type="match status" value="1"/>
</dbReference>
<comment type="caution">
    <text evidence="10">The sequence shown here is derived from an EMBL/GenBank/DDBJ whole genome shotgun (WGS) entry which is preliminary data.</text>
</comment>
<feature type="domain" description="HAMP" evidence="9">
    <location>
        <begin position="291"/>
        <end position="344"/>
    </location>
</feature>
<dbReference type="SMART" id="SM00304">
    <property type="entry name" value="HAMP"/>
    <property type="match status" value="1"/>
</dbReference>
<dbReference type="Pfam" id="PF05228">
    <property type="entry name" value="CHASE4"/>
    <property type="match status" value="1"/>
</dbReference>
<keyword evidence="3 5" id="KW-0807">Transducer</keyword>
<evidence type="ECO:0000256" key="5">
    <source>
        <dbReference type="PROSITE-ProRule" id="PRU00284"/>
    </source>
</evidence>
<dbReference type="PRINTS" id="PR00260">
    <property type="entry name" value="CHEMTRNSDUCR"/>
</dbReference>
<evidence type="ECO:0000256" key="1">
    <source>
        <dbReference type="ARBA" id="ARBA00022692"/>
    </source>
</evidence>
<dbReference type="GO" id="GO:0016020">
    <property type="term" value="C:membrane"/>
    <property type="evidence" value="ECO:0007669"/>
    <property type="project" value="InterPro"/>
</dbReference>
<dbReference type="PROSITE" id="PS51257">
    <property type="entry name" value="PROKAR_LIPOPROTEIN"/>
    <property type="match status" value="1"/>
</dbReference>
<dbReference type="Proteomes" id="UP000182486">
    <property type="component" value="Unassembled WGS sequence"/>
</dbReference>
<feature type="region of interest" description="Disordered" evidence="6">
    <location>
        <begin position="351"/>
        <end position="372"/>
    </location>
</feature>
<evidence type="ECO:0000313" key="10">
    <source>
        <dbReference type="EMBL" id="OJF13676.1"/>
    </source>
</evidence>
<dbReference type="InterPro" id="IPR007892">
    <property type="entry name" value="CHASE4"/>
</dbReference>